<dbReference type="EC" id="1.2.1.84" evidence="1"/>
<dbReference type="AlphaFoldDB" id="A0A8S4G6C8"/>
<protein>
    <recommendedName>
        <fullName evidence="1">Fatty acyl-CoA reductase</fullName>
        <ecNumber evidence="1">1.2.1.84</ecNumber>
    </recommendedName>
</protein>
<dbReference type="InterPro" id="IPR026055">
    <property type="entry name" value="FAR"/>
</dbReference>
<dbReference type="GO" id="GO:0102965">
    <property type="term" value="F:alcohol-forming long-chain fatty acyl-CoA reductase activity"/>
    <property type="evidence" value="ECO:0007669"/>
    <property type="project" value="UniProtKB-EC"/>
</dbReference>
<keyword evidence="1" id="KW-0444">Lipid biosynthesis</keyword>
<comment type="caution">
    <text evidence="3">The sequence shown here is derived from an EMBL/GenBank/DDBJ whole genome shotgun (WGS) entry which is preliminary data.</text>
</comment>
<sequence length="88" mass="9766">MHISTAYSNSHLSAVEERFYPCAADCAQLQSLVDTLTDEQRARLLPQILGPWPNTYTFTKALAEKELKEHCGGLPLGIFRPAIGVYNS</sequence>
<keyword evidence="1" id="KW-0560">Oxidoreductase</keyword>
<dbReference type="EMBL" id="CAJHNJ030000096">
    <property type="protein sequence ID" value="CAG9135157.1"/>
    <property type="molecule type" value="Genomic_DNA"/>
</dbReference>
<evidence type="ECO:0000259" key="2">
    <source>
        <dbReference type="Pfam" id="PF07993"/>
    </source>
</evidence>
<dbReference type="Pfam" id="PF07993">
    <property type="entry name" value="NAD_binding_4"/>
    <property type="match status" value="1"/>
</dbReference>
<dbReference type="Gene3D" id="3.40.50.720">
    <property type="entry name" value="NAD(P)-binding Rossmann-like Domain"/>
    <property type="match status" value="1"/>
</dbReference>
<evidence type="ECO:0000313" key="4">
    <source>
        <dbReference type="Proteomes" id="UP000653454"/>
    </source>
</evidence>
<gene>
    <name evidence="3" type="ORF">PLXY2_LOCUS13407</name>
</gene>
<keyword evidence="1" id="KW-0521">NADP</keyword>
<organism evidence="3 4">
    <name type="scientific">Plutella xylostella</name>
    <name type="common">Diamondback moth</name>
    <name type="synonym">Plutella maculipennis</name>
    <dbReference type="NCBI Taxonomy" id="51655"/>
    <lineage>
        <taxon>Eukaryota</taxon>
        <taxon>Metazoa</taxon>
        <taxon>Ecdysozoa</taxon>
        <taxon>Arthropoda</taxon>
        <taxon>Hexapoda</taxon>
        <taxon>Insecta</taxon>
        <taxon>Pterygota</taxon>
        <taxon>Neoptera</taxon>
        <taxon>Endopterygota</taxon>
        <taxon>Lepidoptera</taxon>
        <taxon>Glossata</taxon>
        <taxon>Ditrysia</taxon>
        <taxon>Yponomeutoidea</taxon>
        <taxon>Plutellidae</taxon>
        <taxon>Plutella</taxon>
    </lineage>
</organism>
<dbReference type="GO" id="GO:0035336">
    <property type="term" value="P:long-chain fatty-acyl-CoA metabolic process"/>
    <property type="evidence" value="ECO:0007669"/>
    <property type="project" value="TreeGrafter"/>
</dbReference>
<reference evidence="3" key="1">
    <citation type="submission" date="2020-11" db="EMBL/GenBank/DDBJ databases">
        <authorList>
            <person name="Whiteford S."/>
        </authorList>
    </citation>
    <scope>NUCLEOTIDE SEQUENCE</scope>
</reference>
<comment type="catalytic activity">
    <reaction evidence="1">
        <text>a long-chain fatty acyl-CoA + 2 NADPH + 2 H(+) = a long-chain primary fatty alcohol + 2 NADP(+) + CoA</text>
        <dbReference type="Rhea" id="RHEA:52716"/>
        <dbReference type="ChEBI" id="CHEBI:15378"/>
        <dbReference type="ChEBI" id="CHEBI:57287"/>
        <dbReference type="ChEBI" id="CHEBI:57783"/>
        <dbReference type="ChEBI" id="CHEBI:58349"/>
        <dbReference type="ChEBI" id="CHEBI:77396"/>
        <dbReference type="ChEBI" id="CHEBI:83139"/>
        <dbReference type="EC" id="1.2.1.84"/>
    </reaction>
</comment>
<comment type="similarity">
    <text evidence="1">Belongs to the fatty acyl-CoA reductase family.</text>
</comment>
<proteinExistence type="inferred from homology"/>
<evidence type="ECO:0000256" key="1">
    <source>
        <dbReference type="RuleBase" id="RU363097"/>
    </source>
</evidence>
<dbReference type="PANTHER" id="PTHR11011">
    <property type="entry name" value="MALE STERILITY PROTEIN 2-RELATED"/>
    <property type="match status" value="1"/>
</dbReference>
<dbReference type="GO" id="GO:0005777">
    <property type="term" value="C:peroxisome"/>
    <property type="evidence" value="ECO:0007669"/>
    <property type="project" value="TreeGrafter"/>
</dbReference>
<dbReference type="PANTHER" id="PTHR11011:SF60">
    <property type="entry name" value="FATTY ACYL-COA REDUCTASE-RELATED"/>
    <property type="match status" value="1"/>
</dbReference>
<name>A0A8S4G6C8_PLUXY</name>
<comment type="function">
    <text evidence="1">Catalyzes the reduction of fatty acyl-CoA to fatty alcohols.</text>
</comment>
<dbReference type="GO" id="GO:0080019">
    <property type="term" value="F:alcohol-forming very long-chain fatty acyl-CoA reductase activity"/>
    <property type="evidence" value="ECO:0007669"/>
    <property type="project" value="InterPro"/>
</dbReference>
<dbReference type="Proteomes" id="UP000653454">
    <property type="component" value="Unassembled WGS sequence"/>
</dbReference>
<accession>A0A8S4G6C8</accession>
<keyword evidence="1" id="KW-0443">Lipid metabolism</keyword>
<evidence type="ECO:0000313" key="3">
    <source>
        <dbReference type="EMBL" id="CAG9135157.1"/>
    </source>
</evidence>
<feature type="domain" description="Thioester reductase (TE)" evidence="2">
    <location>
        <begin position="1"/>
        <end position="83"/>
    </location>
</feature>
<keyword evidence="4" id="KW-1185">Reference proteome</keyword>
<dbReference type="InterPro" id="IPR013120">
    <property type="entry name" value="FAR_NAD-bd"/>
</dbReference>